<dbReference type="Pfam" id="PF07944">
    <property type="entry name" value="Beta-AFase-like_GH127_cat"/>
    <property type="match status" value="1"/>
</dbReference>
<reference evidence="4 5" key="1">
    <citation type="submission" date="2018-11" db="EMBL/GenBank/DDBJ databases">
        <title>Genome sequence of Saitozyma podzolica DSM 27192.</title>
        <authorList>
            <person name="Aliyu H."/>
            <person name="Gorte O."/>
            <person name="Ochsenreither K."/>
        </authorList>
    </citation>
    <scope>NUCLEOTIDE SEQUENCE [LARGE SCALE GENOMIC DNA]</scope>
    <source>
        <strain evidence="4 5">DSM 27192</strain>
    </source>
</reference>
<dbReference type="Pfam" id="PF20737">
    <property type="entry name" value="Glyco_hydro127C"/>
    <property type="match status" value="1"/>
</dbReference>
<comment type="caution">
    <text evidence="4">The sequence shown here is derived from an EMBL/GenBank/DDBJ whole genome shotgun (WGS) entry which is preliminary data.</text>
</comment>
<dbReference type="InterPro" id="IPR012878">
    <property type="entry name" value="Beta-AFase-like_GH127_cat"/>
</dbReference>
<dbReference type="SUPFAM" id="SSF48208">
    <property type="entry name" value="Six-hairpin glycosidases"/>
    <property type="match status" value="1"/>
</dbReference>
<feature type="compositionally biased region" description="Low complexity" evidence="1">
    <location>
        <begin position="40"/>
        <end position="51"/>
    </location>
</feature>
<dbReference type="PANTHER" id="PTHR43465:SF2">
    <property type="entry name" value="DUF1680 DOMAIN PROTEIN (AFU_ORTHOLOGUE AFUA_1G08910)"/>
    <property type="match status" value="1"/>
</dbReference>
<protein>
    <recommendedName>
        <fullName evidence="6">DUF1680 domain protein</fullName>
    </recommendedName>
</protein>
<proteinExistence type="predicted"/>
<evidence type="ECO:0000259" key="3">
    <source>
        <dbReference type="Pfam" id="PF20737"/>
    </source>
</evidence>
<sequence>MASVLDKISNIFVPSDSSKDDTNMGQAKYSANANGVANGHGALANGNGHVANGHDHHHGEQCARPHPQVSFADTTIDPTSFIGKLRALYAGTVLKTQLEQMRKQGSYDAFRLGWNDKYDVRRLKGAMTRQDGIPPSLFWESDVGKWIEGACYFLASPDGRSSPHASEFTTSIQELVDMIEKAQGEDGYLNIYFTVVDPEGRFRNLRDMHEMYNAGHLVEAALAHYHLTGSRQLLDVMIKNVECFARTFGPGPNQLHGYPGHPELELAVLRLHGVTNNPAHLDFAKYLLEARGVKREDQGGESYFVHEAKRRGDEVTAQTMVNLKDMTYNQSHAPLHQQDAILGHSVRALYLTTAAADLGGAFLEDAKRLLGDAVDHKMYATGGLGTEPRTEGFSTIPYHLPQSTGEGGCYAETCASIAAMMTSERILSHGLDGKVRDAMELCLLNAVLGGGSLDGKAFAYANKHATYGDETAIRKEWFEVCCCPPNLSRTLGMIGGYTWSAKVDLSAKRINLDVYLFVSATRKISLPGGAEATVKMETEMPWEGKTQWSFTAPAGWEWAVRVPKPNYAQDIQVSVAADESTPGFLSFPVKASSSVTMTFSLPVRLLASNPLTGQDTLTVTRGPITYVAESIDNPGLDKSHPHFQGIGFPESATFSERKLDVLGFEVVALETDQEVYALDQLSEQSAHFAVGSKKPARTWKKTGEKVTLVPWFARANRGGAGRVRVSMMRVDKA</sequence>
<dbReference type="STRING" id="1890683.A0A427YDQ5"/>
<feature type="domain" description="Non-reducing end beta-L-arabinofuranosidase-like GH127 catalytic" evidence="2">
    <location>
        <begin position="135"/>
        <end position="491"/>
    </location>
</feature>
<dbReference type="GO" id="GO:0005975">
    <property type="term" value="P:carbohydrate metabolic process"/>
    <property type="evidence" value="ECO:0007669"/>
    <property type="project" value="InterPro"/>
</dbReference>
<evidence type="ECO:0000313" key="5">
    <source>
        <dbReference type="Proteomes" id="UP000279259"/>
    </source>
</evidence>
<organism evidence="4 5">
    <name type="scientific">Saitozyma podzolica</name>
    <dbReference type="NCBI Taxonomy" id="1890683"/>
    <lineage>
        <taxon>Eukaryota</taxon>
        <taxon>Fungi</taxon>
        <taxon>Dikarya</taxon>
        <taxon>Basidiomycota</taxon>
        <taxon>Agaricomycotina</taxon>
        <taxon>Tremellomycetes</taxon>
        <taxon>Tremellales</taxon>
        <taxon>Trimorphomycetaceae</taxon>
        <taxon>Saitozyma</taxon>
    </lineage>
</organism>
<dbReference type="AlphaFoldDB" id="A0A427YDQ5"/>
<dbReference type="InterPro" id="IPR049174">
    <property type="entry name" value="Beta-AFase-like"/>
</dbReference>
<dbReference type="InterPro" id="IPR008928">
    <property type="entry name" value="6-hairpin_glycosidase_sf"/>
</dbReference>
<evidence type="ECO:0000256" key="1">
    <source>
        <dbReference type="SAM" id="MobiDB-lite"/>
    </source>
</evidence>
<dbReference type="PANTHER" id="PTHR43465">
    <property type="entry name" value="DUF1680 DOMAIN PROTEIN (AFU_ORTHOLOGUE AFUA_1G08910)"/>
    <property type="match status" value="1"/>
</dbReference>
<dbReference type="EMBL" id="RSCD01000014">
    <property type="protein sequence ID" value="RSH89192.1"/>
    <property type="molecule type" value="Genomic_DNA"/>
</dbReference>
<keyword evidence="5" id="KW-1185">Reference proteome</keyword>
<gene>
    <name evidence="4" type="ORF">EHS25_002304</name>
</gene>
<dbReference type="Proteomes" id="UP000279259">
    <property type="component" value="Unassembled WGS sequence"/>
</dbReference>
<feature type="compositionally biased region" description="Basic and acidic residues" evidence="1">
    <location>
        <begin position="52"/>
        <end position="63"/>
    </location>
</feature>
<evidence type="ECO:0008006" key="6">
    <source>
        <dbReference type="Google" id="ProtNLM"/>
    </source>
</evidence>
<feature type="domain" description="Non-reducing end beta-L-arabinofuranosidase-like GH127 C-terminal" evidence="3">
    <location>
        <begin position="604"/>
        <end position="719"/>
    </location>
</feature>
<dbReference type="InterPro" id="IPR049049">
    <property type="entry name" value="Beta-AFase-like_GH127_C"/>
</dbReference>
<name>A0A427YDQ5_9TREE</name>
<evidence type="ECO:0000259" key="2">
    <source>
        <dbReference type="Pfam" id="PF07944"/>
    </source>
</evidence>
<evidence type="ECO:0000313" key="4">
    <source>
        <dbReference type="EMBL" id="RSH89192.1"/>
    </source>
</evidence>
<dbReference type="OrthoDB" id="654211at2759"/>
<feature type="region of interest" description="Disordered" evidence="1">
    <location>
        <begin position="40"/>
        <end position="65"/>
    </location>
</feature>
<accession>A0A427YDQ5</accession>